<proteinExistence type="predicted"/>
<sequence>MATGENAKEGVLVAVPSKSTGVNALILAATPTNDNDHRLSGRGWRRRRSEGEPDNRRITTPVSKWAQVPQWSGEREMEKVEVAGGTQTRRLAKADRRRRSRSYSKSHRIPIPMMGSCLYTAALVCVYVCMTLCLCKAAKSSGVKQEFCTIPLHYQFPSSQIAVCSFQLQSQSSHPEAPVSQLPGALRLLSPEMWQSNGQRWTILSRLSSAPKRSNRV</sequence>
<accession>A0A6P4J961</accession>
<evidence type="ECO:0000313" key="2">
    <source>
        <dbReference type="Proteomes" id="UP001652661"/>
    </source>
</evidence>
<protein>
    <submittedName>
        <fullName evidence="3">Uncharacterized protein</fullName>
    </submittedName>
</protein>
<gene>
    <name evidence="3" type="primary">LOC108085773</name>
</gene>
<name>A0A6P4J961_DROKI</name>
<organism evidence="2 3">
    <name type="scientific">Drosophila kikkawai</name>
    <name type="common">Fruit fly</name>
    <dbReference type="NCBI Taxonomy" id="30033"/>
    <lineage>
        <taxon>Eukaryota</taxon>
        <taxon>Metazoa</taxon>
        <taxon>Ecdysozoa</taxon>
        <taxon>Arthropoda</taxon>
        <taxon>Hexapoda</taxon>
        <taxon>Insecta</taxon>
        <taxon>Pterygota</taxon>
        <taxon>Neoptera</taxon>
        <taxon>Endopterygota</taxon>
        <taxon>Diptera</taxon>
        <taxon>Brachycera</taxon>
        <taxon>Muscomorpha</taxon>
        <taxon>Ephydroidea</taxon>
        <taxon>Drosophilidae</taxon>
        <taxon>Drosophila</taxon>
        <taxon>Sophophora</taxon>
    </lineage>
</organism>
<evidence type="ECO:0000313" key="3">
    <source>
        <dbReference type="RefSeq" id="XP_017038012.1"/>
    </source>
</evidence>
<keyword evidence="2" id="KW-1185">Reference proteome</keyword>
<dbReference type="RefSeq" id="XP_017038012.1">
    <property type="nucleotide sequence ID" value="XM_017182523.3"/>
</dbReference>
<feature type="region of interest" description="Disordered" evidence="1">
    <location>
        <begin position="36"/>
        <end position="59"/>
    </location>
</feature>
<dbReference type="Proteomes" id="UP001652661">
    <property type="component" value="Chromosome X"/>
</dbReference>
<evidence type="ECO:0000256" key="1">
    <source>
        <dbReference type="SAM" id="MobiDB-lite"/>
    </source>
</evidence>
<reference evidence="3" key="1">
    <citation type="submission" date="2025-08" db="UniProtKB">
        <authorList>
            <consortium name="RefSeq"/>
        </authorList>
    </citation>
    <scope>IDENTIFICATION</scope>
    <source>
        <strain evidence="3">14028-0561.14</strain>
        <tissue evidence="3">Whole fly</tissue>
    </source>
</reference>
<dbReference type="AlphaFoldDB" id="A0A6P4J961"/>
<dbReference type="GeneID" id="108085773"/>